<dbReference type="PANTHER" id="PTHR34118:SF1">
    <property type="entry name" value="NF-KAPPA-B INHIBITOR-LIKE PROTEIN"/>
    <property type="match status" value="1"/>
</dbReference>
<evidence type="ECO:0000256" key="1">
    <source>
        <dbReference type="ARBA" id="ARBA00004141"/>
    </source>
</evidence>
<keyword evidence="3" id="KW-1133">Transmembrane helix</keyword>
<sequence length="316" mass="35069">MDTLSRVGCFTTTTSSSNIPFPRISPTPRSTLPTVSVLRTSPRPVSGVVAEEDVLQMFFKERKLSGDFISKASDIFWQREVQQFVDADAGEPADTPQQTEQVMESDSDGGFLKLSRTYEWVSGDNSAPVNKKAIAKALQDDSERRKKLNLLNYEALKREMMLLSVGIGTACSGYCLIVLSAQAAVSYGTGVLFSCLYLQLLYKHVDNLTREIVPQVFMQKKKKKIGIRSEDLKDSIEKSIKGSGIALSSPRLVIPAAIYGLWILSHQYFANDLFDFQLVPAMVGMFVYKAAALVQVYRDNEDLQFVFPENGDGSSD</sequence>
<comment type="caution">
    <text evidence="6">The sequence shown here is derived from an EMBL/GenBank/DDBJ whole genome shotgun (WGS) entry which is preliminary data.</text>
</comment>
<organism evidence="6 7">
    <name type="scientific">Quercus rubra</name>
    <name type="common">Northern red oak</name>
    <name type="synonym">Quercus borealis</name>
    <dbReference type="NCBI Taxonomy" id="3512"/>
    <lineage>
        <taxon>Eukaryota</taxon>
        <taxon>Viridiplantae</taxon>
        <taxon>Streptophyta</taxon>
        <taxon>Embryophyta</taxon>
        <taxon>Tracheophyta</taxon>
        <taxon>Spermatophyta</taxon>
        <taxon>Magnoliopsida</taxon>
        <taxon>eudicotyledons</taxon>
        <taxon>Gunneridae</taxon>
        <taxon>Pentapetalae</taxon>
        <taxon>rosids</taxon>
        <taxon>fabids</taxon>
        <taxon>Fagales</taxon>
        <taxon>Fagaceae</taxon>
        <taxon>Quercus</taxon>
    </lineage>
</organism>
<evidence type="ECO:0000256" key="2">
    <source>
        <dbReference type="ARBA" id="ARBA00022692"/>
    </source>
</evidence>
<dbReference type="AlphaFoldDB" id="A0AAN7JDX3"/>
<dbReference type="GO" id="GO:0016020">
    <property type="term" value="C:membrane"/>
    <property type="evidence" value="ECO:0007669"/>
    <property type="project" value="UniProtKB-SubCell"/>
</dbReference>
<proteinExistence type="predicted"/>
<dbReference type="Pfam" id="PF24763">
    <property type="entry name" value="CGL160_C"/>
    <property type="match status" value="1"/>
</dbReference>
<feature type="domain" description="CGL160/ATPI" evidence="5">
    <location>
        <begin position="152"/>
        <end position="211"/>
    </location>
</feature>
<keyword evidence="4" id="KW-0472">Membrane</keyword>
<dbReference type="EMBL" id="JAXUIC010000001">
    <property type="protein sequence ID" value="KAK4607870.1"/>
    <property type="molecule type" value="Genomic_DNA"/>
</dbReference>
<protein>
    <recommendedName>
        <fullName evidence="5">CGL160/ATPI domain-containing protein</fullName>
    </recommendedName>
</protein>
<dbReference type="EMBL" id="JAXUIC010000001">
    <property type="protein sequence ID" value="KAK4607871.1"/>
    <property type="molecule type" value="Genomic_DNA"/>
</dbReference>
<evidence type="ECO:0000259" key="5">
    <source>
        <dbReference type="Pfam" id="PF24763"/>
    </source>
</evidence>
<dbReference type="PANTHER" id="PTHR34118">
    <property type="entry name" value="NF-KAPPA-B INHIBITOR-LIKE PROTEIN-RELATED"/>
    <property type="match status" value="1"/>
</dbReference>
<keyword evidence="7" id="KW-1185">Reference proteome</keyword>
<gene>
    <name evidence="6" type="ORF">RGQ29_001618</name>
</gene>
<dbReference type="Proteomes" id="UP001324115">
    <property type="component" value="Unassembled WGS sequence"/>
</dbReference>
<evidence type="ECO:0000313" key="7">
    <source>
        <dbReference type="Proteomes" id="UP001324115"/>
    </source>
</evidence>
<dbReference type="InterPro" id="IPR056309">
    <property type="entry name" value="CGL160/ATPI_dom"/>
</dbReference>
<evidence type="ECO:0000256" key="4">
    <source>
        <dbReference type="ARBA" id="ARBA00023136"/>
    </source>
</evidence>
<evidence type="ECO:0000256" key="3">
    <source>
        <dbReference type="ARBA" id="ARBA00022989"/>
    </source>
</evidence>
<comment type="subcellular location">
    <subcellularLocation>
        <location evidence="1">Membrane</location>
        <topology evidence="1">Multi-pass membrane protein</topology>
    </subcellularLocation>
</comment>
<evidence type="ECO:0000313" key="6">
    <source>
        <dbReference type="EMBL" id="KAK4607871.1"/>
    </source>
</evidence>
<accession>A0AAN7JDX3</accession>
<reference evidence="6 7" key="1">
    <citation type="journal article" date="2023" name="G3 (Bethesda)">
        <title>A haplotype-resolved chromosome-scale genome for Quercus rubra L. provides insights into the genetics of adaptive traits for red oak species.</title>
        <authorList>
            <person name="Kapoor B."/>
            <person name="Jenkins J."/>
            <person name="Schmutz J."/>
            <person name="Zhebentyayeva T."/>
            <person name="Kuelheim C."/>
            <person name="Coggeshall M."/>
            <person name="Heim C."/>
            <person name="Lasky J.R."/>
            <person name="Leites L."/>
            <person name="Islam-Faridi N."/>
            <person name="Romero-Severson J."/>
            <person name="DeLeo V.L."/>
            <person name="Lucas S.M."/>
            <person name="Lazic D."/>
            <person name="Gailing O."/>
            <person name="Carlson J."/>
            <person name="Staton M."/>
        </authorList>
    </citation>
    <scope>NUCLEOTIDE SEQUENCE [LARGE SCALE GENOMIC DNA]</scope>
    <source>
        <strain evidence="6">Pseudo-F2</strain>
    </source>
</reference>
<name>A0AAN7JDX3_QUERU</name>
<keyword evidence="2" id="KW-0812">Transmembrane</keyword>